<name>A0A318S382_9DEIO</name>
<sequence length="370" mass="40235">MDIVMIPSASAGLGHIGRTAALGRALTKLDASIHVEYVLNADRLRPQCEEAARATGFPTRVMGHRRPDNRRAVVTEALGHADVIVDDTQGELIHMKALLPKARWVHIPMFPLGDELFMNWPALTLIDGLLWAYPPGLGFPDELSFLGDRARRVGPFLSVKDVPTKAAARTRFGFRRGEEVLVYAPRGMSFGPEFGVRVLSAVFEGARLRRESGAKVRLVLAATNPHELAFAGLPPELPEWVTTFGTVAPADMLALIRAADVAVTEGSNMTQEAAALGTPILMVPGTIYETWLMGTRLLERGGARVLWIEDVFPRSVADQFAAILGDEGERGRLVKTAKAFVGESGHEKAARAVAEIGRGPRRDVPRDMLV</sequence>
<accession>A0A318S382</accession>
<comment type="caution">
    <text evidence="1">The sequence shown here is derived from an EMBL/GenBank/DDBJ whole genome shotgun (WGS) entry which is preliminary data.</text>
</comment>
<dbReference type="SUPFAM" id="SSF53756">
    <property type="entry name" value="UDP-Glycosyltransferase/glycogen phosphorylase"/>
    <property type="match status" value="1"/>
</dbReference>
<keyword evidence="2" id="KW-1185">Reference proteome</keyword>
<dbReference type="GO" id="GO:0016740">
    <property type="term" value="F:transferase activity"/>
    <property type="evidence" value="ECO:0007669"/>
    <property type="project" value="UniProtKB-KW"/>
</dbReference>
<proteinExistence type="predicted"/>
<protein>
    <submittedName>
        <fullName evidence="1">UDP:flavonoid glycosyltransferase YjiC (YdhE family)</fullName>
    </submittedName>
</protein>
<dbReference type="Gene3D" id="3.40.50.2000">
    <property type="entry name" value="Glycogen Phosphorylase B"/>
    <property type="match status" value="2"/>
</dbReference>
<reference evidence="1 2" key="1">
    <citation type="submission" date="2018-06" db="EMBL/GenBank/DDBJ databases">
        <title>Genomic Encyclopedia of Type Strains, Phase IV (KMG-IV): sequencing the most valuable type-strain genomes for metagenomic binning, comparative biology and taxonomic classification.</title>
        <authorList>
            <person name="Goeker M."/>
        </authorList>
    </citation>
    <scope>NUCLEOTIDE SEQUENCE [LARGE SCALE GENOMIC DNA]</scope>
    <source>
        <strain evidence="1 2">DSM 18048</strain>
    </source>
</reference>
<dbReference type="Proteomes" id="UP000248326">
    <property type="component" value="Unassembled WGS sequence"/>
</dbReference>
<evidence type="ECO:0000313" key="1">
    <source>
        <dbReference type="EMBL" id="PYE51885.1"/>
    </source>
</evidence>
<gene>
    <name evidence="1" type="ORF">DES52_11486</name>
</gene>
<keyword evidence="1" id="KW-0808">Transferase</keyword>
<dbReference type="AlphaFoldDB" id="A0A318S382"/>
<dbReference type="EMBL" id="QJSX01000014">
    <property type="protein sequence ID" value="PYE51885.1"/>
    <property type="molecule type" value="Genomic_DNA"/>
</dbReference>
<dbReference type="RefSeq" id="WP_110887912.1">
    <property type="nucleotide sequence ID" value="NZ_QJSX01000014.1"/>
</dbReference>
<organism evidence="1 2">
    <name type="scientific">Deinococcus yavapaiensis KR-236</name>
    <dbReference type="NCBI Taxonomy" id="694435"/>
    <lineage>
        <taxon>Bacteria</taxon>
        <taxon>Thermotogati</taxon>
        <taxon>Deinococcota</taxon>
        <taxon>Deinococci</taxon>
        <taxon>Deinococcales</taxon>
        <taxon>Deinococcaceae</taxon>
        <taxon>Deinococcus</taxon>
    </lineage>
</organism>
<evidence type="ECO:0000313" key="2">
    <source>
        <dbReference type="Proteomes" id="UP000248326"/>
    </source>
</evidence>